<organism evidence="13 14">
    <name type="scientific">Candidatus Terrybacteria bacterium RIFCSPLOWO2_01_FULL_40_23</name>
    <dbReference type="NCBI Taxonomy" id="1802366"/>
    <lineage>
        <taxon>Bacteria</taxon>
        <taxon>Candidatus Terryibacteriota</taxon>
    </lineage>
</organism>
<proteinExistence type="inferred from homology"/>
<comment type="subunit">
    <text evidence="9">Homodimer.</text>
</comment>
<keyword evidence="3 9" id="KW-0698">rRNA processing</keyword>
<dbReference type="CDD" id="cd10845">
    <property type="entry name" value="DSRM_RNAse_III_family"/>
    <property type="match status" value="1"/>
</dbReference>
<evidence type="ECO:0000256" key="7">
    <source>
        <dbReference type="ARBA" id="ARBA00022801"/>
    </source>
</evidence>
<evidence type="ECO:0000259" key="11">
    <source>
        <dbReference type="PROSITE" id="PS50137"/>
    </source>
</evidence>
<keyword evidence="7 9" id="KW-0378">Hydrolase</keyword>
<keyword evidence="9" id="KW-0479">Metal-binding</keyword>
<dbReference type="GO" id="GO:0046872">
    <property type="term" value="F:metal ion binding"/>
    <property type="evidence" value="ECO:0007669"/>
    <property type="project" value="UniProtKB-KW"/>
</dbReference>
<dbReference type="GO" id="GO:0019843">
    <property type="term" value="F:rRNA binding"/>
    <property type="evidence" value="ECO:0007669"/>
    <property type="project" value="UniProtKB-KW"/>
</dbReference>
<dbReference type="PROSITE" id="PS00517">
    <property type="entry name" value="RNASE_3_1"/>
    <property type="match status" value="1"/>
</dbReference>
<dbReference type="InterPro" id="IPR036389">
    <property type="entry name" value="RNase_III_sf"/>
</dbReference>
<dbReference type="AlphaFoldDB" id="A0A1G2PR11"/>
<keyword evidence="9" id="KW-0819">tRNA processing</keyword>
<keyword evidence="9" id="KW-0963">Cytoplasm</keyword>
<evidence type="ECO:0000313" key="14">
    <source>
        <dbReference type="Proteomes" id="UP000176951"/>
    </source>
</evidence>
<evidence type="ECO:0000256" key="1">
    <source>
        <dbReference type="ARBA" id="ARBA00000109"/>
    </source>
</evidence>
<dbReference type="GO" id="GO:0008033">
    <property type="term" value="P:tRNA processing"/>
    <property type="evidence" value="ECO:0007669"/>
    <property type="project" value="UniProtKB-KW"/>
</dbReference>
<dbReference type="Proteomes" id="UP000176951">
    <property type="component" value="Unassembled WGS sequence"/>
</dbReference>
<evidence type="ECO:0000259" key="12">
    <source>
        <dbReference type="PROSITE" id="PS50142"/>
    </source>
</evidence>
<dbReference type="GO" id="GO:0003725">
    <property type="term" value="F:double-stranded RNA binding"/>
    <property type="evidence" value="ECO:0007669"/>
    <property type="project" value="TreeGrafter"/>
</dbReference>
<evidence type="ECO:0000256" key="10">
    <source>
        <dbReference type="SAM" id="MobiDB-lite"/>
    </source>
</evidence>
<dbReference type="GO" id="GO:0004525">
    <property type="term" value="F:ribonuclease III activity"/>
    <property type="evidence" value="ECO:0007669"/>
    <property type="project" value="UniProtKB-UniRule"/>
</dbReference>
<dbReference type="PROSITE" id="PS50137">
    <property type="entry name" value="DS_RBD"/>
    <property type="match status" value="1"/>
</dbReference>
<gene>
    <name evidence="9" type="primary">rnc</name>
    <name evidence="13" type="ORF">A3A97_01545</name>
</gene>
<dbReference type="CDD" id="cd00593">
    <property type="entry name" value="RIBOc"/>
    <property type="match status" value="1"/>
</dbReference>
<dbReference type="InterPro" id="IPR000999">
    <property type="entry name" value="RNase_III_dom"/>
</dbReference>
<reference evidence="13 14" key="1">
    <citation type="journal article" date="2016" name="Nat. Commun.">
        <title>Thousands of microbial genomes shed light on interconnected biogeochemical processes in an aquifer system.</title>
        <authorList>
            <person name="Anantharaman K."/>
            <person name="Brown C.T."/>
            <person name="Hug L.A."/>
            <person name="Sharon I."/>
            <person name="Castelle C.J."/>
            <person name="Probst A.J."/>
            <person name="Thomas B.C."/>
            <person name="Singh A."/>
            <person name="Wilkins M.J."/>
            <person name="Karaoz U."/>
            <person name="Brodie E.L."/>
            <person name="Williams K.H."/>
            <person name="Hubbard S.S."/>
            <person name="Banfield J.F."/>
        </authorList>
    </citation>
    <scope>NUCLEOTIDE SEQUENCE [LARGE SCALE GENOMIC DNA]</scope>
</reference>
<dbReference type="EC" id="3.1.26.3" evidence="9"/>
<dbReference type="SMART" id="SM00358">
    <property type="entry name" value="DSRM"/>
    <property type="match status" value="1"/>
</dbReference>
<evidence type="ECO:0000256" key="4">
    <source>
        <dbReference type="ARBA" id="ARBA00022664"/>
    </source>
</evidence>
<keyword evidence="9" id="KW-0460">Magnesium</keyword>
<evidence type="ECO:0000256" key="2">
    <source>
        <dbReference type="ARBA" id="ARBA00010183"/>
    </source>
</evidence>
<dbReference type="InterPro" id="IPR011907">
    <property type="entry name" value="RNase_III"/>
</dbReference>
<dbReference type="HAMAP" id="MF_00104">
    <property type="entry name" value="RNase_III"/>
    <property type="match status" value="1"/>
</dbReference>
<dbReference type="PANTHER" id="PTHR11207:SF0">
    <property type="entry name" value="RIBONUCLEASE 3"/>
    <property type="match status" value="1"/>
</dbReference>
<dbReference type="GO" id="GO:0010468">
    <property type="term" value="P:regulation of gene expression"/>
    <property type="evidence" value="ECO:0007669"/>
    <property type="project" value="TreeGrafter"/>
</dbReference>
<accession>A0A1G2PR11</accession>
<keyword evidence="6 9" id="KW-0255">Endonuclease</keyword>
<dbReference type="FunFam" id="1.10.1520.10:FF:000001">
    <property type="entry name" value="Ribonuclease 3"/>
    <property type="match status" value="1"/>
</dbReference>
<evidence type="ECO:0000313" key="13">
    <source>
        <dbReference type="EMBL" id="OHA50757.1"/>
    </source>
</evidence>
<evidence type="ECO:0000256" key="9">
    <source>
        <dbReference type="HAMAP-Rule" id="MF_00104"/>
    </source>
</evidence>
<dbReference type="InterPro" id="IPR014720">
    <property type="entry name" value="dsRBD_dom"/>
</dbReference>
<dbReference type="NCBIfam" id="TIGR02191">
    <property type="entry name" value="RNaseIII"/>
    <property type="match status" value="1"/>
</dbReference>
<evidence type="ECO:0000256" key="5">
    <source>
        <dbReference type="ARBA" id="ARBA00022722"/>
    </source>
</evidence>
<dbReference type="PANTHER" id="PTHR11207">
    <property type="entry name" value="RIBONUCLEASE III"/>
    <property type="match status" value="1"/>
</dbReference>
<dbReference type="Gene3D" id="1.10.1520.10">
    <property type="entry name" value="Ribonuclease III domain"/>
    <property type="match status" value="1"/>
</dbReference>
<feature type="binding site" evidence="9">
    <location>
        <position position="45"/>
    </location>
    <ligand>
        <name>Mg(2+)</name>
        <dbReference type="ChEBI" id="CHEBI:18420"/>
    </ligand>
</feature>
<comment type="caution">
    <text evidence="13">The sequence shown here is derived from an EMBL/GenBank/DDBJ whole genome shotgun (WGS) entry which is preliminary data.</text>
</comment>
<evidence type="ECO:0000256" key="3">
    <source>
        <dbReference type="ARBA" id="ARBA00022552"/>
    </source>
</evidence>
<keyword evidence="4 9" id="KW-0507">mRNA processing</keyword>
<comment type="subcellular location">
    <subcellularLocation>
        <location evidence="9">Cytoplasm</location>
    </subcellularLocation>
</comment>
<dbReference type="Pfam" id="PF00035">
    <property type="entry name" value="dsrm"/>
    <property type="match status" value="1"/>
</dbReference>
<feature type="binding site" evidence="9">
    <location>
        <position position="120"/>
    </location>
    <ligand>
        <name>Mg(2+)</name>
        <dbReference type="ChEBI" id="CHEBI:18420"/>
    </ligand>
</feature>
<dbReference type="EMBL" id="MHSW01000029">
    <property type="protein sequence ID" value="OHA50757.1"/>
    <property type="molecule type" value="Genomic_DNA"/>
</dbReference>
<feature type="active site" evidence="9">
    <location>
        <position position="49"/>
    </location>
</feature>
<comment type="cofactor">
    <cofactor evidence="9">
        <name>Mg(2+)</name>
        <dbReference type="ChEBI" id="CHEBI:18420"/>
    </cofactor>
</comment>
<protein>
    <recommendedName>
        <fullName evidence="9">Ribonuclease 3</fullName>
        <ecNumber evidence="9">3.1.26.3</ecNumber>
    </recommendedName>
    <alternativeName>
        <fullName evidence="9">Ribonuclease III</fullName>
        <shortName evidence="9">RNase III</shortName>
    </alternativeName>
</protein>
<keyword evidence="9" id="KW-0699">rRNA-binding</keyword>
<dbReference type="GO" id="GO:0005737">
    <property type="term" value="C:cytoplasm"/>
    <property type="evidence" value="ECO:0007669"/>
    <property type="project" value="UniProtKB-SubCell"/>
</dbReference>
<comment type="function">
    <text evidence="9">Digests double-stranded RNA. Involved in the processing of primary rRNA transcript to yield the immediate precursors to the large and small rRNAs (23S and 16S). Processes some mRNAs, and tRNAs when they are encoded in the rRNA operon. Processes pre-crRNA and tracrRNA of type II CRISPR loci if present in the organism.</text>
</comment>
<feature type="domain" description="RNase III" evidence="12">
    <location>
        <begin position="3"/>
        <end position="131"/>
    </location>
</feature>
<dbReference type="GO" id="GO:0006364">
    <property type="term" value="P:rRNA processing"/>
    <property type="evidence" value="ECO:0007669"/>
    <property type="project" value="UniProtKB-UniRule"/>
</dbReference>
<comment type="catalytic activity">
    <reaction evidence="1 9">
        <text>Endonucleolytic cleavage to 5'-phosphomonoester.</text>
        <dbReference type="EC" id="3.1.26.3"/>
    </reaction>
</comment>
<name>A0A1G2PR11_9BACT</name>
<dbReference type="Pfam" id="PF14622">
    <property type="entry name" value="Ribonucleas_3_3"/>
    <property type="match status" value="1"/>
</dbReference>
<dbReference type="PROSITE" id="PS50142">
    <property type="entry name" value="RNASE_3_2"/>
    <property type="match status" value="1"/>
</dbReference>
<sequence length="228" mass="25809">MDLSSLEKKIGITFINKDFLLEALTHRSYSNEHTDRKLGHNERLEFLGDAVLEIVVTEYLFNNFKNPEGDLTAWRASLVNSQMLSRIATEINVNEHLLLSRGETKDTGRARQVILANALEAIIGAIYLDQGIESARKFISQFILPKLPIIIEDKLFQDSKSLFQEIAQDKEGVTPSYEVLAQWGPDHDKHFRIGVYLGEDLIAEGEGASKQEAQRNAAQRALEEKAWQ</sequence>
<dbReference type="SUPFAM" id="SSF69065">
    <property type="entry name" value="RNase III domain-like"/>
    <property type="match status" value="1"/>
</dbReference>
<feature type="binding site" evidence="9">
    <location>
        <position position="117"/>
    </location>
    <ligand>
        <name>Mg(2+)</name>
        <dbReference type="ChEBI" id="CHEBI:18420"/>
    </ligand>
</feature>
<comment type="similarity">
    <text evidence="2">Belongs to the ribonuclease III family.</text>
</comment>
<dbReference type="GO" id="GO:0006397">
    <property type="term" value="P:mRNA processing"/>
    <property type="evidence" value="ECO:0007669"/>
    <property type="project" value="UniProtKB-UniRule"/>
</dbReference>
<keyword evidence="8 9" id="KW-0694">RNA-binding</keyword>
<dbReference type="SUPFAM" id="SSF54768">
    <property type="entry name" value="dsRNA-binding domain-like"/>
    <property type="match status" value="1"/>
</dbReference>
<feature type="active site" evidence="9">
    <location>
        <position position="120"/>
    </location>
</feature>
<evidence type="ECO:0000256" key="8">
    <source>
        <dbReference type="ARBA" id="ARBA00022884"/>
    </source>
</evidence>
<feature type="domain" description="DRBM" evidence="11">
    <location>
        <begin position="158"/>
        <end position="227"/>
    </location>
</feature>
<feature type="region of interest" description="Disordered" evidence="10">
    <location>
        <begin position="207"/>
        <end position="228"/>
    </location>
</feature>
<keyword evidence="5 9" id="KW-0540">Nuclease</keyword>
<dbReference type="SMART" id="SM00535">
    <property type="entry name" value="RIBOc"/>
    <property type="match status" value="1"/>
</dbReference>
<evidence type="ECO:0000256" key="6">
    <source>
        <dbReference type="ARBA" id="ARBA00022759"/>
    </source>
</evidence>
<dbReference type="Gene3D" id="3.30.160.20">
    <property type="match status" value="1"/>
</dbReference>